<feature type="binding site" evidence="17">
    <location>
        <position position="326"/>
    </location>
    <ligand>
        <name>(6S)-NADPHX</name>
        <dbReference type="ChEBI" id="CHEBI:64076"/>
    </ligand>
</feature>
<comment type="caution">
    <text evidence="17">Lacks conserved residue(s) required for the propagation of feature annotation.</text>
</comment>
<evidence type="ECO:0000256" key="16">
    <source>
        <dbReference type="ARBA" id="ARBA00049209"/>
    </source>
</evidence>
<dbReference type="InterPro" id="IPR017953">
    <property type="entry name" value="Carbohydrate_kinase_pred_CS"/>
</dbReference>
<feature type="binding site" evidence="18">
    <location>
        <position position="159"/>
    </location>
    <ligand>
        <name>(6S)-NADPHX</name>
        <dbReference type="ChEBI" id="CHEBI:64076"/>
    </ligand>
</feature>
<feature type="domain" description="YjeF C-terminal" evidence="20">
    <location>
        <begin position="225"/>
        <end position="504"/>
    </location>
</feature>
<dbReference type="InterPro" id="IPR036652">
    <property type="entry name" value="YjeF_N_dom_sf"/>
</dbReference>
<dbReference type="EC" id="5.1.99.6" evidence="19"/>
<comment type="similarity">
    <text evidence="18">Belongs to the NnrE/AIBP family.</text>
</comment>
<comment type="similarity">
    <text evidence="3 19">In the N-terminal section; belongs to the NnrE/AIBP family.</text>
</comment>
<dbReference type="Pfam" id="PF01256">
    <property type="entry name" value="Carb_kinase"/>
    <property type="match status" value="1"/>
</dbReference>
<evidence type="ECO:0000256" key="15">
    <source>
        <dbReference type="ARBA" id="ARBA00048238"/>
    </source>
</evidence>
<name>A0ABN0Z401_9BACI</name>
<dbReference type="CDD" id="cd01171">
    <property type="entry name" value="YXKO-related"/>
    <property type="match status" value="1"/>
</dbReference>
<evidence type="ECO:0000313" key="23">
    <source>
        <dbReference type="Proteomes" id="UP001501459"/>
    </source>
</evidence>
<evidence type="ECO:0000256" key="3">
    <source>
        <dbReference type="ARBA" id="ARBA00006001"/>
    </source>
</evidence>
<sequence>MYIVTAEEMYDMDNGAMNKVGLDGKLLMENAGRAIAAVIKERVKNTDVIRIFAGGGNNGGDGFVIGRTLLDDGYDVTVYQVVPDEKLTGDALYHKQRFERCGGIVSILQTSFEAGQLAGEADAVVDAIAGIGLNGRLREPLASMTADINEKASYVFSVDIPSGLPANEGWDDFDAIQANETIIAGYPKMSAFLERTAPYYGTWTVVSFGLPSVVTSNCSRRSVWTEEQFRHTMPKRKQYSHKGTHGKGLAAGGSAEMPGSIAMTASAALRSGAGLITAATVRSAIPTVASQCVEATYLALEETDGLLTCDRPISFDHYDAVAMGMGMGRHVEGRRFIQEALEKATTPLIIDADGLYHVKALLESLKRRWAPVILTPHLGEMAMLAGITVSELRQRPFAYAKTFAENYGVHLVLKGPFTIITSPDGCQTVTTVGNAGLAKGGSGDVLSGVILAMMMQDQSIMEALGNACFAHGKAADMLVSESHSMYDLIASDLLHEMVNVYRTCIEQS</sequence>
<keyword evidence="8 17" id="KW-0521">NADP</keyword>
<dbReference type="PANTHER" id="PTHR12592:SF0">
    <property type="entry name" value="ATP-DEPENDENT (S)-NAD(P)H-HYDRATE DEHYDRATASE"/>
    <property type="match status" value="1"/>
</dbReference>
<comment type="caution">
    <text evidence="22">The sequence shown here is derived from an EMBL/GenBank/DDBJ whole genome shotgun (WGS) entry which is preliminary data.</text>
</comment>
<keyword evidence="13" id="KW-0511">Multifunctional enzyme</keyword>
<dbReference type="EC" id="4.2.1.136" evidence="19"/>
<dbReference type="InterPro" id="IPR029056">
    <property type="entry name" value="Ribokinase-like"/>
</dbReference>
<feature type="binding site" evidence="18">
    <location>
        <position position="58"/>
    </location>
    <ligand>
        <name>K(+)</name>
        <dbReference type="ChEBI" id="CHEBI:29103"/>
    </ligand>
</feature>
<evidence type="ECO:0000256" key="2">
    <source>
        <dbReference type="ARBA" id="ARBA00000909"/>
    </source>
</evidence>
<evidence type="ECO:0000256" key="18">
    <source>
        <dbReference type="HAMAP-Rule" id="MF_01966"/>
    </source>
</evidence>
<evidence type="ECO:0000256" key="5">
    <source>
        <dbReference type="ARBA" id="ARBA00022723"/>
    </source>
</evidence>
<feature type="binding site" evidence="17">
    <location>
        <position position="443"/>
    </location>
    <ligand>
        <name>AMP</name>
        <dbReference type="ChEBI" id="CHEBI:456215"/>
    </ligand>
</feature>
<proteinExistence type="inferred from homology"/>
<comment type="cofactor">
    <cofactor evidence="17">
        <name>Mg(2+)</name>
        <dbReference type="ChEBI" id="CHEBI:18420"/>
    </cofactor>
</comment>
<evidence type="ECO:0000256" key="1">
    <source>
        <dbReference type="ARBA" id="ARBA00000013"/>
    </source>
</evidence>
<evidence type="ECO:0000259" key="20">
    <source>
        <dbReference type="PROSITE" id="PS51383"/>
    </source>
</evidence>
<evidence type="ECO:0000256" key="13">
    <source>
        <dbReference type="ARBA" id="ARBA00023268"/>
    </source>
</evidence>
<keyword evidence="5 18" id="KW-0479">Metal-binding</keyword>
<evidence type="ECO:0000256" key="9">
    <source>
        <dbReference type="ARBA" id="ARBA00022958"/>
    </source>
</evidence>
<keyword evidence="9 18" id="KW-0630">Potassium</keyword>
<feature type="binding site" evidence="18">
    <location>
        <begin position="57"/>
        <end position="61"/>
    </location>
    <ligand>
        <name>(6S)-NADPHX</name>
        <dbReference type="ChEBI" id="CHEBI:64076"/>
    </ligand>
</feature>
<comment type="similarity">
    <text evidence="4 19">In the C-terminal section; belongs to the NnrD/CARKD family.</text>
</comment>
<feature type="binding site" evidence="17">
    <location>
        <begin position="414"/>
        <end position="418"/>
    </location>
    <ligand>
        <name>AMP</name>
        <dbReference type="ChEBI" id="CHEBI:456215"/>
    </ligand>
</feature>
<dbReference type="PIRSF" id="PIRSF017184">
    <property type="entry name" value="Nnr"/>
    <property type="match status" value="1"/>
</dbReference>
<dbReference type="RefSeq" id="WP_343750999.1">
    <property type="nucleotide sequence ID" value="NZ_BAAADM010000008.1"/>
</dbReference>
<dbReference type="NCBIfam" id="TIGR00196">
    <property type="entry name" value="yjeF_cterm"/>
    <property type="match status" value="1"/>
</dbReference>
<feature type="binding site" evidence="17">
    <location>
        <position position="377"/>
    </location>
    <ligand>
        <name>(6S)-NADPHX</name>
        <dbReference type="ChEBI" id="CHEBI:64076"/>
    </ligand>
</feature>
<evidence type="ECO:0000313" key="22">
    <source>
        <dbReference type="EMBL" id="GAA0431619.1"/>
    </source>
</evidence>
<dbReference type="SUPFAM" id="SSF64153">
    <property type="entry name" value="YjeF N-terminal domain-like"/>
    <property type="match status" value="1"/>
</dbReference>
<evidence type="ECO:0000256" key="14">
    <source>
        <dbReference type="ARBA" id="ARBA00025153"/>
    </source>
</evidence>
<comment type="catalytic activity">
    <reaction evidence="1 18 19">
        <text>(6R)-NADHX = (6S)-NADHX</text>
        <dbReference type="Rhea" id="RHEA:32215"/>
        <dbReference type="ChEBI" id="CHEBI:64074"/>
        <dbReference type="ChEBI" id="CHEBI:64075"/>
        <dbReference type="EC" id="5.1.99.6"/>
    </reaction>
</comment>
<comment type="similarity">
    <text evidence="17">Belongs to the NnrD/CARKD family.</text>
</comment>
<dbReference type="PROSITE" id="PS51385">
    <property type="entry name" value="YJEF_N"/>
    <property type="match status" value="1"/>
</dbReference>
<evidence type="ECO:0000256" key="11">
    <source>
        <dbReference type="ARBA" id="ARBA00023235"/>
    </source>
</evidence>
<keyword evidence="10 17" id="KW-0520">NAD</keyword>
<protein>
    <recommendedName>
        <fullName evidence="19">Bifunctional NAD(P)H-hydrate repair enzyme</fullName>
    </recommendedName>
    <alternativeName>
        <fullName evidence="19">Nicotinamide nucleotide repair protein</fullName>
    </alternativeName>
    <domain>
        <recommendedName>
            <fullName evidence="19">ADP-dependent (S)-NAD(P)H-hydrate dehydratase</fullName>
            <ecNumber evidence="19">4.2.1.136</ecNumber>
        </recommendedName>
        <alternativeName>
            <fullName evidence="19">ADP-dependent NAD(P)HX dehydratase</fullName>
        </alternativeName>
    </domain>
    <domain>
        <recommendedName>
            <fullName evidence="19">NAD(P)H-hydrate epimerase</fullName>
            <ecNumber evidence="19">5.1.99.6</ecNumber>
        </recommendedName>
    </domain>
</protein>
<dbReference type="HAMAP" id="MF_01966">
    <property type="entry name" value="NADHX_epimerase"/>
    <property type="match status" value="1"/>
</dbReference>
<dbReference type="NCBIfam" id="TIGR00197">
    <property type="entry name" value="yjeF_nterm"/>
    <property type="match status" value="1"/>
</dbReference>
<evidence type="ECO:0000256" key="4">
    <source>
        <dbReference type="ARBA" id="ARBA00009524"/>
    </source>
</evidence>
<evidence type="ECO:0000256" key="17">
    <source>
        <dbReference type="HAMAP-Rule" id="MF_01965"/>
    </source>
</evidence>
<comment type="function">
    <text evidence="18">Catalyzes the epimerization of the S- and R-forms of NAD(P)HX, a damaged form of NAD(P)H that is a result of enzymatic or heat-dependent hydration. This is a prerequisite for the S-specific NAD(P)H-hydrate dehydratase to allow the repair of both epimers of NAD(P)HX.</text>
</comment>
<evidence type="ECO:0000256" key="10">
    <source>
        <dbReference type="ARBA" id="ARBA00023027"/>
    </source>
</evidence>
<accession>A0ABN0Z401</accession>
<feature type="binding site" evidence="18">
    <location>
        <begin position="130"/>
        <end position="136"/>
    </location>
    <ligand>
        <name>(6S)-NADPHX</name>
        <dbReference type="ChEBI" id="CHEBI:64076"/>
    </ligand>
</feature>
<reference evidence="22 23" key="1">
    <citation type="journal article" date="2019" name="Int. J. Syst. Evol. Microbiol.">
        <title>The Global Catalogue of Microorganisms (GCM) 10K type strain sequencing project: providing services to taxonomists for standard genome sequencing and annotation.</title>
        <authorList>
            <consortium name="The Broad Institute Genomics Platform"/>
            <consortium name="The Broad Institute Genome Sequencing Center for Infectious Disease"/>
            <person name="Wu L."/>
            <person name="Ma J."/>
        </authorList>
    </citation>
    <scope>NUCLEOTIDE SEQUENCE [LARGE SCALE GENOMIC DNA]</scope>
    <source>
        <strain evidence="22 23">JCM 12149</strain>
    </source>
</reference>
<comment type="function">
    <text evidence="14 19">Bifunctional enzyme that catalyzes the epimerization of the S- and R-forms of NAD(P)HX and the dehydration of the S-form of NAD(P)HX at the expense of ADP, which is converted to AMP. This allows the repair of both epimers of NAD(P)HX, a damaged form of NAD(P)H that is a result of enzymatic or heat-dependent hydration.</text>
</comment>
<feature type="binding site" evidence="17">
    <location>
        <position position="444"/>
    </location>
    <ligand>
        <name>(6S)-NADPHX</name>
        <dbReference type="ChEBI" id="CHEBI:64076"/>
    </ligand>
</feature>
<comment type="catalytic activity">
    <reaction evidence="16 17 19">
        <text>(6S)-NADPHX + ADP = AMP + phosphate + NADPH + H(+)</text>
        <dbReference type="Rhea" id="RHEA:32235"/>
        <dbReference type="ChEBI" id="CHEBI:15378"/>
        <dbReference type="ChEBI" id="CHEBI:43474"/>
        <dbReference type="ChEBI" id="CHEBI:57783"/>
        <dbReference type="ChEBI" id="CHEBI:64076"/>
        <dbReference type="ChEBI" id="CHEBI:456215"/>
        <dbReference type="ChEBI" id="CHEBI:456216"/>
        <dbReference type="EC" id="4.2.1.136"/>
    </reaction>
</comment>
<keyword evidence="12 17" id="KW-0456">Lyase</keyword>
<keyword evidence="11 18" id="KW-0413">Isomerase</keyword>
<comment type="catalytic activity">
    <reaction evidence="2 18 19">
        <text>(6R)-NADPHX = (6S)-NADPHX</text>
        <dbReference type="Rhea" id="RHEA:32227"/>
        <dbReference type="ChEBI" id="CHEBI:64076"/>
        <dbReference type="ChEBI" id="CHEBI:64077"/>
        <dbReference type="EC" id="5.1.99.6"/>
    </reaction>
</comment>
<evidence type="ECO:0000256" key="12">
    <source>
        <dbReference type="ARBA" id="ARBA00023239"/>
    </source>
</evidence>
<comment type="catalytic activity">
    <reaction evidence="15 17 19">
        <text>(6S)-NADHX + ADP = AMP + phosphate + NADH + H(+)</text>
        <dbReference type="Rhea" id="RHEA:32223"/>
        <dbReference type="ChEBI" id="CHEBI:15378"/>
        <dbReference type="ChEBI" id="CHEBI:43474"/>
        <dbReference type="ChEBI" id="CHEBI:57945"/>
        <dbReference type="ChEBI" id="CHEBI:64074"/>
        <dbReference type="ChEBI" id="CHEBI:456215"/>
        <dbReference type="ChEBI" id="CHEBI:456216"/>
        <dbReference type="EC" id="4.2.1.136"/>
    </reaction>
</comment>
<comment type="subunit">
    <text evidence="17">Homotetramer.</text>
</comment>
<dbReference type="Proteomes" id="UP001501459">
    <property type="component" value="Unassembled WGS sequence"/>
</dbReference>
<dbReference type="InterPro" id="IPR004443">
    <property type="entry name" value="YjeF_N_dom"/>
</dbReference>
<keyword evidence="7 17" id="KW-0067">ATP-binding</keyword>
<evidence type="ECO:0000256" key="6">
    <source>
        <dbReference type="ARBA" id="ARBA00022741"/>
    </source>
</evidence>
<keyword evidence="23" id="KW-1185">Reference proteome</keyword>
<dbReference type="PROSITE" id="PS51383">
    <property type="entry name" value="YJEF_C_3"/>
    <property type="match status" value="1"/>
</dbReference>
<dbReference type="SUPFAM" id="SSF53613">
    <property type="entry name" value="Ribokinase-like"/>
    <property type="match status" value="1"/>
</dbReference>
<evidence type="ECO:0000256" key="19">
    <source>
        <dbReference type="PIRNR" id="PIRNR017184"/>
    </source>
</evidence>
<dbReference type="EMBL" id="BAAADM010000008">
    <property type="protein sequence ID" value="GAA0431619.1"/>
    <property type="molecule type" value="Genomic_DNA"/>
</dbReference>
<evidence type="ECO:0000259" key="21">
    <source>
        <dbReference type="PROSITE" id="PS51385"/>
    </source>
</evidence>
<comment type="function">
    <text evidence="17">Catalyzes the dehydration of the S-form of NAD(P)HX at the expense of ADP, which is converted to AMP. Together with NAD(P)HX epimerase, which catalyzes the epimerization of the S- and R-forms, the enzyme allows the repair of both epimers of NAD(P)HX, a damaged form of NAD(P)H that is a result of enzymatic or heat-dependent hydration.</text>
</comment>
<dbReference type="PANTHER" id="PTHR12592">
    <property type="entry name" value="ATP-DEPENDENT (S)-NAD(P)H-HYDRATE DEHYDRATASE FAMILY MEMBER"/>
    <property type="match status" value="1"/>
</dbReference>
<organism evidence="22 23">
    <name type="scientific">Lentibacillus halophilus</name>
    <dbReference type="NCBI Taxonomy" id="295065"/>
    <lineage>
        <taxon>Bacteria</taxon>
        <taxon>Bacillati</taxon>
        <taxon>Bacillota</taxon>
        <taxon>Bacilli</taxon>
        <taxon>Bacillales</taxon>
        <taxon>Bacillaceae</taxon>
        <taxon>Lentibacillus</taxon>
    </lineage>
</organism>
<dbReference type="Gene3D" id="3.40.50.10260">
    <property type="entry name" value="YjeF N-terminal domain"/>
    <property type="match status" value="1"/>
</dbReference>
<dbReference type="Pfam" id="PF03853">
    <property type="entry name" value="YjeF_N"/>
    <property type="match status" value="1"/>
</dbReference>
<dbReference type="InterPro" id="IPR000631">
    <property type="entry name" value="CARKD"/>
</dbReference>
<dbReference type="HAMAP" id="MF_01965">
    <property type="entry name" value="NADHX_dehydratase"/>
    <property type="match status" value="1"/>
</dbReference>
<dbReference type="InterPro" id="IPR030677">
    <property type="entry name" value="Nnr"/>
</dbReference>
<feature type="binding site" evidence="18">
    <location>
        <position position="162"/>
    </location>
    <ligand>
        <name>K(+)</name>
        <dbReference type="ChEBI" id="CHEBI:29103"/>
    </ligand>
</feature>
<keyword evidence="6 17" id="KW-0547">Nucleotide-binding</keyword>
<comment type="cofactor">
    <cofactor evidence="18 19">
        <name>K(+)</name>
        <dbReference type="ChEBI" id="CHEBI:29103"/>
    </cofactor>
    <text evidence="18 19">Binds 1 potassium ion per subunit.</text>
</comment>
<evidence type="ECO:0000256" key="8">
    <source>
        <dbReference type="ARBA" id="ARBA00022857"/>
    </source>
</evidence>
<evidence type="ECO:0000256" key="7">
    <source>
        <dbReference type="ARBA" id="ARBA00022840"/>
    </source>
</evidence>
<feature type="domain" description="YjeF N-terminal" evidence="21">
    <location>
        <begin position="9"/>
        <end position="216"/>
    </location>
</feature>
<dbReference type="Gene3D" id="3.40.1190.20">
    <property type="match status" value="1"/>
</dbReference>
<dbReference type="PROSITE" id="PS01050">
    <property type="entry name" value="YJEF_C_2"/>
    <property type="match status" value="1"/>
</dbReference>
<feature type="binding site" evidence="18">
    <location>
        <position position="126"/>
    </location>
    <ligand>
        <name>K(+)</name>
        <dbReference type="ChEBI" id="CHEBI:29103"/>
    </ligand>
</feature>
<gene>
    <name evidence="17" type="primary">nnrD</name>
    <name evidence="18" type="synonym">nnrE</name>
    <name evidence="22" type="ORF">GCM10008983_05250</name>
</gene>